<dbReference type="EMBL" id="LR134477">
    <property type="protein sequence ID" value="VEI18244.1"/>
    <property type="molecule type" value="Genomic_DNA"/>
</dbReference>
<evidence type="ECO:0000313" key="2">
    <source>
        <dbReference type="Proteomes" id="UP000268658"/>
    </source>
</evidence>
<accession>A0A3S4VLQ3</accession>
<organism evidence="1 2">
    <name type="scientific">Actinomyces viscosus</name>
    <dbReference type="NCBI Taxonomy" id="1656"/>
    <lineage>
        <taxon>Bacteria</taxon>
        <taxon>Bacillati</taxon>
        <taxon>Actinomycetota</taxon>
        <taxon>Actinomycetes</taxon>
        <taxon>Actinomycetales</taxon>
        <taxon>Actinomycetaceae</taxon>
        <taxon>Actinomyces</taxon>
    </lineage>
</organism>
<evidence type="ECO:0008006" key="3">
    <source>
        <dbReference type="Google" id="ProtNLM"/>
    </source>
</evidence>
<dbReference type="AlphaFoldDB" id="A0A3S4VLQ3"/>
<name>A0A3S4VLQ3_ACTVI</name>
<protein>
    <recommendedName>
        <fullName evidence="3">ABC-2 family transporter protein</fullName>
    </recommendedName>
</protein>
<gene>
    <name evidence="1" type="ORF">NCTC10951_02608</name>
</gene>
<evidence type="ECO:0000313" key="1">
    <source>
        <dbReference type="EMBL" id="VEI18244.1"/>
    </source>
</evidence>
<dbReference type="RefSeq" id="WP_126414969.1">
    <property type="nucleotide sequence ID" value="NZ_JASPER010000014.1"/>
</dbReference>
<sequence length="335" mass="35381">MSSSPAEASADTRLVPRAVVVRAVLTVALSALLTGALFSYFYIEVFNAPTPHRLPVAVAGTDSTHLQDAVGDGYRLIPVTHRQEGLDRLSRHEVYGVITVDAESRSVELAHTSVDGSSVLAYMQPVAERVSERSGMTLRITNTTPGVAANASPGRSVFFAVFGTALTGFVLSQALSSVASQVGLSLRARLAIMVGVSAVAGLLVSLMLDPWFGIASGTFWSSWPMVSLLCLSAVTTGSALLDLVGPLGQVVTAVLFVTLGNATATGILPMPFLTRPYQVISRLIPTGNVVRAVLDRAYFSGAGTQWGYIVPLAWIVAGIGLLTIVDRRRVQSRRA</sequence>
<reference evidence="1 2" key="1">
    <citation type="submission" date="2018-12" db="EMBL/GenBank/DDBJ databases">
        <authorList>
            <consortium name="Pathogen Informatics"/>
        </authorList>
    </citation>
    <scope>NUCLEOTIDE SEQUENCE [LARGE SCALE GENOMIC DNA]</scope>
    <source>
        <strain evidence="1 2">NCTC10951</strain>
    </source>
</reference>
<dbReference type="KEGG" id="avc:NCTC10951_02608"/>
<proteinExistence type="predicted"/>
<dbReference type="OrthoDB" id="5176800at2"/>
<dbReference type="Proteomes" id="UP000268658">
    <property type="component" value="Chromosome"/>
</dbReference>